<feature type="domain" description="DhaL" evidence="3">
    <location>
        <begin position="4"/>
        <end position="204"/>
    </location>
</feature>
<comment type="caution">
    <text evidence="4">The sequence shown here is derived from an EMBL/GenBank/DDBJ whole genome shotgun (WGS) entry which is preliminary data.</text>
</comment>
<protein>
    <submittedName>
        <fullName evidence="4">DAK2 domain-containing protein</fullName>
    </submittedName>
</protein>
<evidence type="ECO:0000313" key="4">
    <source>
        <dbReference type="EMBL" id="MCU6698865.1"/>
    </source>
</evidence>
<evidence type="ECO:0000313" key="5">
    <source>
        <dbReference type="Proteomes" id="UP001207605"/>
    </source>
</evidence>
<dbReference type="InterPro" id="IPR050861">
    <property type="entry name" value="Dihydroxyacetone_Kinase"/>
</dbReference>
<dbReference type="Pfam" id="PF02734">
    <property type="entry name" value="Dak2"/>
    <property type="match status" value="1"/>
</dbReference>
<dbReference type="PROSITE" id="PS51480">
    <property type="entry name" value="DHAL"/>
    <property type="match status" value="1"/>
</dbReference>
<dbReference type="PANTHER" id="PTHR28629:SF4">
    <property type="entry name" value="TRIOKINASE_FMN CYCLASE"/>
    <property type="match status" value="1"/>
</dbReference>
<dbReference type="Proteomes" id="UP001207605">
    <property type="component" value="Unassembled WGS sequence"/>
</dbReference>
<organism evidence="4 5">
    <name type="scientific">Dorea ammoniilytica</name>
    <dbReference type="NCBI Taxonomy" id="2981788"/>
    <lineage>
        <taxon>Bacteria</taxon>
        <taxon>Bacillati</taxon>
        <taxon>Bacillota</taxon>
        <taxon>Clostridia</taxon>
        <taxon>Lachnospirales</taxon>
        <taxon>Lachnospiraceae</taxon>
        <taxon>Dorea</taxon>
    </lineage>
</organism>
<sequence>MNSSYIVKMLAEISTIMNENKDRLIELDSVVGDGDLGLTMTKGFAAASEFAAGSDETDAGKMLYGAGKAMSSAAPSTMGTLMSIGLMQGGKVLKGKTELSNEDIVEFLAAYENGIMTKGKAKLGEKTFLDGFDPGVQALKVAVEAGEDLAAATAKAAVAAEEGFNAATNMKAVHGKPAVKGDASIGMVDPGACVAMLIFKAIAKASV</sequence>
<dbReference type="EMBL" id="JAOQJV010000001">
    <property type="protein sequence ID" value="MCU6698865.1"/>
    <property type="molecule type" value="Genomic_DNA"/>
</dbReference>
<proteinExistence type="predicted"/>
<accession>A0ABT2S2P3</accession>
<keyword evidence="5" id="KW-1185">Reference proteome</keyword>
<gene>
    <name evidence="4" type="ORF">OCV65_01225</name>
</gene>
<keyword evidence="2" id="KW-0418">Kinase</keyword>
<dbReference type="SUPFAM" id="SSF101473">
    <property type="entry name" value="DhaL-like"/>
    <property type="match status" value="1"/>
</dbReference>
<dbReference type="InterPro" id="IPR036117">
    <property type="entry name" value="DhaL_dom_sf"/>
</dbReference>
<evidence type="ECO:0000256" key="1">
    <source>
        <dbReference type="ARBA" id="ARBA00022679"/>
    </source>
</evidence>
<dbReference type="InterPro" id="IPR004007">
    <property type="entry name" value="DhaL_dom"/>
</dbReference>
<reference evidence="4 5" key="1">
    <citation type="journal article" date="2021" name="ISME Commun">
        <title>Automated analysis of genomic sequences facilitates high-throughput and comprehensive description of bacteria.</title>
        <authorList>
            <person name="Hitch T.C.A."/>
        </authorList>
    </citation>
    <scope>NUCLEOTIDE SEQUENCE [LARGE SCALE GENOMIC DNA]</scope>
    <source>
        <strain evidence="4 5">Sanger_02</strain>
    </source>
</reference>
<dbReference type="Gene3D" id="1.25.40.340">
    <property type="match status" value="1"/>
</dbReference>
<dbReference type="PANTHER" id="PTHR28629">
    <property type="entry name" value="TRIOKINASE/FMN CYCLASE"/>
    <property type="match status" value="1"/>
</dbReference>
<dbReference type="RefSeq" id="WP_262580657.1">
    <property type="nucleotide sequence ID" value="NZ_JAOQJV010000001.1"/>
</dbReference>
<keyword evidence="1" id="KW-0808">Transferase</keyword>
<name>A0ABT2S2P3_9FIRM</name>
<dbReference type="SMART" id="SM01120">
    <property type="entry name" value="Dak2"/>
    <property type="match status" value="1"/>
</dbReference>
<evidence type="ECO:0000256" key="2">
    <source>
        <dbReference type="ARBA" id="ARBA00022777"/>
    </source>
</evidence>
<evidence type="ECO:0000259" key="3">
    <source>
        <dbReference type="PROSITE" id="PS51480"/>
    </source>
</evidence>